<protein>
    <submittedName>
        <fullName evidence="1">Uncharacterized protein</fullName>
    </submittedName>
</protein>
<proteinExistence type="predicted"/>
<comment type="caution">
    <text evidence="1">The sequence shown here is derived from an EMBL/GenBank/DDBJ whole genome shotgun (WGS) entry which is preliminary data.</text>
</comment>
<sequence>MNGKRCKNPYQKVEKESTNQQKEYVWDRCAALAHTERKSLRHQLPLEIAANLKSNKLLLLLHLFNCTRF</sequence>
<accession>A0A9P9YAX6</accession>
<dbReference type="EMBL" id="JAMKOV010000116">
    <property type="protein sequence ID" value="KAI8033624.1"/>
    <property type="molecule type" value="Genomic_DNA"/>
</dbReference>
<evidence type="ECO:0000313" key="1">
    <source>
        <dbReference type="EMBL" id="KAI8033624.1"/>
    </source>
</evidence>
<organism evidence="1 2">
    <name type="scientific">Drosophila gunungcola</name>
    <name type="common">fruit fly</name>
    <dbReference type="NCBI Taxonomy" id="103775"/>
    <lineage>
        <taxon>Eukaryota</taxon>
        <taxon>Metazoa</taxon>
        <taxon>Ecdysozoa</taxon>
        <taxon>Arthropoda</taxon>
        <taxon>Hexapoda</taxon>
        <taxon>Insecta</taxon>
        <taxon>Pterygota</taxon>
        <taxon>Neoptera</taxon>
        <taxon>Endopterygota</taxon>
        <taxon>Diptera</taxon>
        <taxon>Brachycera</taxon>
        <taxon>Muscomorpha</taxon>
        <taxon>Ephydroidea</taxon>
        <taxon>Drosophilidae</taxon>
        <taxon>Drosophila</taxon>
        <taxon>Sophophora</taxon>
    </lineage>
</organism>
<keyword evidence="2" id="KW-1185">Reference proteome</keyword>
<reference evidence="1" key="1">
    <citation type="journal article" date="2023" name="Genome Biol. Evol.">
        <title>Long-read-based Genome Assembly of Drosophila gunungcola Reveals Fewer Chemosensory Genes in Flower-breeding Species.</title>
        <authorList>
            <person name="Negi A."/>
            <person name="Liao B.Y."/>
            <person name="Yeh S.D."/>
        </authorList>
    </citation>
    <scope>NUCLEOTIDE SEQUENCE</scope>
    <source>
        <strain evidence="1">Sukarami</strain>
    </source>
</reference>
<dbReference type="Proteomes" id="UP001059596">
    <property type="component" value="Unassembled WGS sequence"/>
</dbReference>
<dbReference type="AlphaFoldDB" id="A0A9P9YAX6"/>
<evidence type="ECO:0000313" key="2">
    <source>
        <dbReference type="Proteomes" id="UP001059596"/>
    </source>
</evidence>
<name>A0A9P9YAX6_9MUSC</name>
<gene>
    <name evidence="1" type="ORF">M5D96_013631</name>
</gene>